<gene>
    <name evidence="2" type="ORF">BVE84_03505</name>
    <name evidence="1" type="ORF">BVE86_02785</name>
</gene>
<name>A0AB36JRN1_9STRE</name>
<dbReference type="AlphaFoldDB" id="A0AB36JRN1"/>
<keyword evidence="4" id="KW-1185">Reference proteome</keyword>
<accession>A0AB36JRN1</accession>
<dbReference type="EMBL" id="MSPR01000004">
    <property type="protein sequence ID" value="ONK30321.1"/>
    <property type="molecule type" value="Genomic_DNA"/>
</dbReference>
<organism evidence="1 3">
    <name type="scientific">Streptococcus azizii</name>
    <dbReference type="NCBI Taxonomy" id="1579424"/>
    <lineage>
        <taxon>Bacteria</taxon>
        <taxon>Bacillati</taxon>
        <taxon>Bacillota</taxon>
        <taxon>Bacilli</taxon>
        <taxon>Lactobacillales</taxon>
        <taxon>Streptococcaceae</taxon>
        <taxon>Streptococcus</taxon>
    </lineage>
</organism>
<protein>
    <submittedName>
        <fullName evidence="1">Uncharacterized protein</fullName>
    </submittedName>
</protein>
<dbReference type="EMBL" id="MSPT01000004">
    <property type="protein sequence ID" value="ONK28636.1"/>
    <property type="molecule type" value="Genomic_DNA"/>
</dbReference>
<evidence type="ECO:0000313" key="1">
    <source>
        <dbReference type="EMBL" id="ONK28636.1"/>
    </source>
</evidence>
<dbReference type="RefSeq" id="WP_076995708.1">
    <property type="nucleotide sequence ID" value="NZ_MSPR01000004.1"/>
</dbReference>
<dbReference type="Proteomes" id="UP000188946">
    <property type="component" value="Unassembled WGS sequence"/>
</dbReference>
<comment type="caution">
    <text evidence="1">The sequence shown here is derived from an EMBL/GenBank/DDBJ whole genome shotgun (WGS) entry which is preliminary data.</text>
</comment>
<sequence>MGFIERLFKKVEEVNTGQASPESLAEDMYIGETVSEEEALQYWHTMQQGLLVNAVKAASQEIERAFVLVNFKENEETFDLFYQVDGRLLRWQELGEEAQYKIEQQLLPQASEVARAVHADFEGAGLPCIAYAMLQFEQATMAWFGRRLAQATPEANLTFEAFSNQWFGLLERSIGDVPLDSDRPLPYLELE</sequence>
<proteinExistence type="predicted"/>
<dbReference type="Proteomes" id="UP000188600">
    <property type="component" value="Unassembled WGS sequence"/>
</dbReference>
<reference evidence="3 4" key="1">
    <citation type="submission" date="2016-12" db="EMBL/GenBank/DDBJ databases">
        <authorList>
            <person name="Gulvik C.A."/>
        </authorList>
    </citation>
    <scope>NUCLEOTIDE SEQUENCE [LARGE SCALE GENOMIC DNA]</scope>
    <source>
        <strain evidence="2 4">12-5202</strain>
        <strain evidence="1 3">12-5291</strain>
    </source>
</reference>
<evidence type="ECO:0000313" key="3">
    <source>
        <dbReference type="Proteomes" id="UP000188600"/>
    </source>
</evidence>
<evidence type="ECO:0000313" key="2">
    <source>
        <dbReference type="EMBL" id="ONK30321.1"/>
    </source>
</evidence>
<evidence type="ECO:0000313" key="4">
    <source>
        <dbReference type="Proteomes" id="UP000188946"/>
    </source>
</evidence>